<feature type="coiled-coil region" evidence="11">
    <location>
        <begin position="411"/>
        <end position="532"/>
    </location>
</feature>
<evidence type="ECO:0000256" key="1">
    <source>
        <dbReference type="ARBA" id="ARBA00004496"/>
    </source>
</evidence>
<dbReference type="SUPFAM" id="SSF81923">
    <property type="entry name" value="Double Clp-N motif"/>
    <property type="match status" value="1"/>
</dbReference>
<comment type="caution">
    <text evidence="13">The sequence shown here is derived from an EMBL/GenBank/DDBJ whole genome shotgun (WGS) entry which is preliminary data.</text>
</comment>
<keyword evidence="7 10" id="KW-0143">Chaperone</keyword>
<dbReference type="SMART" id="SM01086">
    <property type="entry name" value="ClpB_D2-small"/>
    <property type="match status" value="1"/>
</dbReference>
<dbReference type="InterPro" id="IPR019489">
    <property type="entry name" value="Clp_ATPase_C"/>
</dbReference>
<keyword evidence="11" id="KW-0346">Stress response</keyword>
<comment type="function">
    <text evidence="11">Part of a stress-induced multi-chaperone system, it is involved in the recovery of the cell from heat-induced damage, in cooperation with DnaK, DnaJ and GrpE.</text>
</comment>
<dbReference type="GO" id="GO:0005524">
    <property type="term" value="F:ATP binding"/>
    <property type="evidence" value="ECO:0007669"/>
    <property type="project" value="UniProtKB-UniRule"/>
</dbReference>
<dbReference type="NCBIfam" id="TIGR03346">
    <property type="entry name" value="chaperone_ClpB"/>
    <property type="match status" value="1"/>
</dbReference>
<evidence type="ECO:0000256" key="4">
    <source>
        <dbReference type="ARBA" id="ARBA00022741"/>
    </source>
</evidence>
<sequence length="863" mass="97207">MEMQKFTQQVQETIASAQQLAVDGQQQQIDTLHVFAALLTHSDFTKRVYEVAGVDAKHLLRVVETEIEKLPSVTGSNVQYGQAMSPALYELMRDAEKERQTLEDDYVSTEHLLLAIMNQKKSPITEAIGIPKKQLNEAILQIRGGKRVTSQNAEEQYEALLKYGRDLVAEVRAGKIDPVIGRDTEIRNVIRILSRKTKNNPVLIGEPGVGKTAIVEGLAQRIVRKDVPEGLKDKTIISLDIGSLIAGAKYRGEFEERLKAVLQEVKDSDGEILLFIDEIHTIVGAGKTDGAMDAGNMLKPMLARGELHCIGATTLDEYRQYIEKDPALERRFQKVLVPEPTVEDTVSILRGLKERFEIHHGVNIHDNALVAAASLSNRYITDRFLPDKAIDLVDEACATIRVEIDSMPSELDEVTRKVMQLEIEEAALKEEKDPASERRLEMLQKELADYKEEANKMKSKWESEKSEISNIREVREKIDHLRHELEEAENNYDLNKAAELRHGRIPEAEKHLAELEADNREKTANEDRLLQEEVTENEIADIVGRWTGIPVSKLVEGEREKLLKLAESLREKVIGQENAVELVSDAVIRARAGIKDPRRPIGSFIFLGPTGVGKTELAKALAFNLFDSEDHMIRIDMSEYMEKHAVSRLVGAPPGYVGYEEGGQLTEAVRRNPYSIILLDEIEKAHPDVFNILLQVLDDGRITDSQGRLIDFKNTVIIMTSNIGSTMLLERTVDGEISEKLEEDVLEVLQASFKPEFLNRVDDIILFKPLTLENIKGIVEKVVAELEVRLASQEITITMTDDAKRYIAEEAYDPVYGARPLKRYITRQIETPLAREIVAGKIMPHSKVAITLQDNSFQFDITE</sequence>
<dbReference type="Pfam" id="PF10431">
    <property type="entry name" value="ClpB_D2-small"/>
    <property type="match status" value="1"/>
</dbReference>
<evidence type="ECO:0000256" key="2">
    <source>
        <dbReference type="ARBA" id="ARBA00008675"/>
    </source>
</evidence>
<gene>
    <name evidence="11 13" type="primary">clpB</name>
    <name evidence="13" type="ORF">HCA78_07260</name>
</gene>
<dbReference type="FunFam" id="3.40.50.300:FF:000025">
    <property type="entry name" value="ATP-dependent Clp protease subunit"/>
    <property type="match status" value="1"/>
</dbReference>
<dbReference type="InterPro" id="IPR003959">
    <property type="entry name" value="ATPase_AAA_core"/>
</dbReference>
<dbReference type="InterPro" id="IPR036628">
    <property type="entry name" value="Clp_N_dom_sf"/>
</dbReference>
<dbReference type="PROSITE" id="PS00870">
    <property type="entry name" value="CLPAB_1"/>
    <property type="match status" value="1"/>
</dbReference>
<evidence type="ECO:0000313" key="13">
    <source>
        <dbReference type="EMBL" id="MBC2003555.1"/>
    </source>
</evidence>
<dbReference type="FunFam" id="3.40.50.300:FF:000120">
    <property type="entry name" value="ATP-dependent chaperone ClpB"/>
    <property type="match status" value="1"/>
</dbReference>
<dbReference type="InterPro" id="IPR004176">
    <property type="entry name" value="Clp_R_N"/>
</dbReference>
<dbReference type="Gene3D" id="1.10.1780.10">
    <property type="entry name" value="Clp, N-terminal domain"/>
    <property type="match status" value="1"/>
</dbReference>
<comment type="similarity">
    <text evidence="2 10">Belongs to the ClpA/ClpB family.</text>
</comment>
<dbReference type="InterPro" id="IPR041546">
    <property type="entry name" value="ClpA/ClpB_AAA_lid"/>
</dbReference>
<comment type="subunit">
    <text evidence="11">Homohexamer; The oligomerization is ATP-dependent.</text>
</comment>
<dbReference type="Gene3D" id="3.40.50.300">
    <property type="entry name" value="P-loop containing nucleotide triphosphate hydrolases"/>
    <property type="match status" value="3"/>
</dbReference>
<organism evidence="13 14">
    <name type="scientific">Listeria booriae</name>
    <dbReference type="NCBI Taxonomy" id="1552123"/>
    <lineage>
        <taxon>Bacteria</taxon>
        <taxon>Bacillati</taxon>
        <taxon>Bacillota</taxon>
        <taxon>Bacilli</taxon>
        <taxon>Bacillales</taxon>
        <taxon>Listeriaceae</taxon>
        <taxon>Listeria</taxon>
    </lineage>
</organism>
<keyword evidence="5 10" id="KW-0067">ATP-binding</keyword>
<evidence type="ECO:0000256" key="3">
    <source>
        <dbReference type="ARBA" id="ARBA00022737"/>
    </source>
</evidence>
<evidence type="ECO:0000256" key="6">
    <source>
        <dbReference type="ARBA" id="ARBA00023054"/>
    </source>
</evidence>
<keyword evidence="11" id="KW-0963">Cytoplasm</keyword>
<evidence type="ECO:0000256" key="7">
    <source>
        <dbReference type="ARBA" id="ARBA00023186"/>
    </source>
</evidence>
<dbReference type="Proteomes" id="UP000546806">
    <property type="component" value="Unassembled WGS sequence"/>
</dbReference>
<evidence type="ECO:0000259" key="12">
    <source>
        <dbReference type="PROSITE" id="PS51903"/>
    </source>
</evidence>
<dbReference type="PROSITE" id="PS51903">
    <property type="entry name" value="CLP_R"/>
    <property type="match status" value="1"/>
</dbReference>
<dbReference type="SUPFAM" id="SSF52540">
    <property type="entry name" value="P-loop containing nucleoside triphosphate hydrolases"/>
    <property type="match status" value="2"/>
</dbReference>
<dbReference type="PANTHER" id="PTHR11638:SF18">
    <property type="entry name" value="HEAT SHOCK PROTEIN 104"/>
    <property type="match status" value="1"/>
</dbReference>
<dbReference type="PROSITE" id="PS00871">
    <property type="entry name" value="CLPAB_2"/>
    <property type="match status" value="1"/>
</dbReference>
<comment type="subunit">
    <text evidence="8">Homohexamer. The oligomerization is ATP-dependent.</text>
</comment>
<evidence type="ECO:0000256" key="9">
    <source>
        <dbReference type="PROSITE-ProRule" id="PRU01251"/>
    </source>
</evidence>
<proteinExistence type="inferred from homology"/>
<dbReference type="RefSeq" id="WP_185533126.1">
    <property type="nucleotide sequence ID" value="NZ_JAARWW010000003.1"/>
</dbReference>
<keyword evidence="4 10" id="KW-0547">Nucleotide-binding</keyword>
<dbReference type="Pfam" id="PF00004">
    <property type="entry name" value="AAA"/>
    <property type="match status" value="1"/>
</dbReference>
<dbReference type="InterPro" id="IPR017730">
    <property type="entry name" value="Chaperonin_ClpB"/>
</dbReference>
<dbReference type="GO" id="GO:0034605">
    <property type="term" value="P:cellular response to heat"/>
    <property type="evidence" value="ECO:0007669"/>
    <property type="project" value="TreeGrafter"/>
</dbReference>
<dbReference type="CDD" id="cd00009">
    <property type="entry name" value="AAA"/>
    <property type="match status" value="1"/>
</dbReference>
<keyword evidence="3 9" id="KW-0677">Repeat</keyword>
<dbReference type="FunFam" id="3.40.50.300:FF:000010">
    <property type="entry name" value="Chaperone clpB 1, putative"/>
    <property type="match status" value="1"/>
</dbReference>
<dbReference type="GO" id="GO:0005737">
    <property type="term" value="C:cytoplasm"/>
    <property type="evidence" value="ECO:0007669"/>
    <property type="project" value="UniProtKB-SubCell"/>
</dbReference>
<dbReference type="CDD" id="cd19499">
    <property type="entry name" value="RecA-like_ClpB_Hsp104-like"/>
    <property type="match status" value="1"/>
</dbReference>
<dbReference type="SMART" id="SM00382">
    <property type="entry name" value="AAA"/>
    <property type="match status" value="2"/>
</dbReference>
<dbReference type="Pfam" id="PF17871">
    <property type="entry name" value="AAA_lid_9"/>
    <property type="match status" value="1"/>
</dbReference>
<dbReference type="InterPro" id="IPR018368">
    <property type="entry name" value="ClpA/B_CS1"/>
</dbReference>
<dbReference type="Pfam" id="PF02861">
    <property type="entry name" value="Clp_N"/>
    <property type="match status" value="1"/>
</dbReference>
<dbReference type="InterPro" id="IPR027417">
    <property type="entry name" value="P-loop_NTPase"/>
</dbReference>
<reference evidence="13 14" key="1">
    <citation type="submission" date="2020-03" db="EMBL/GenBank/DDBJ databases">
        <title>Soil Listeria distribution.</title>
        <authorList>
            <person name="Liao J."/>
            <person name="Wiedmann M."/>
        </authorList>
    </citation>
    <scope>NUCLEOTIDE SEQUENCE [LARGE SCALE GENOMIC DNA]</scope>
    <source>
        <strain evidence="13 14">FSL L7-0435</strain>
    </source>
</reference>
<dbReference type="PANTHER" id="PTHR11638">
    <property type="entry name" value="ATP-DEPENDENT CLP PROTEASE"/>
    <property type="match status" value="1"/>
</dbReference>
<dbReference type="GO" id="GO:0042026">
    <property type="term" value="P:protein refolding"/>
    <property type="evidence" value="ECO:0007669"/>
    <property type="project" value="UniProtKB-UniRule"/>
</dbReference>
<evidence type="ECO:0000256" key="11">
    <source>
        <dbReference type="RuleBase" id="RU362034"/>
    </source>
</evidence>
<dbReference type="Gene3D" id="1.10.8.60">
    <property type="match status" value="1"/>
</dbReference>
<dbReference type="InterPro" id="IPR028299">
    <property type="entry name" value="ClpA/B_CS2"/>
</dbReference>
<dbReference type="InterPro" id="IPR050130">
    <property type="entry name" value="ClpA_ClpB"/>
</dbReference>
<comment type="subcellular location">
    <subcellularLocation>
        <location evidence="1 11">Cytoplasm</location>
    </subcellularLocation>
</comment>
<protein>
    <recommendedName>
        <fullName evidence="11">Chaperone protein ClpB</fullName>
    </recommendedName>
</protein>
<evidence type="ECO:0000313" key="14">
    <source>
        <dbReference type="Proteomes" id="UP000546806"/>
    </source>
</evidence>
<dbReference type="Pfam" id="PF07724">
    <property type="entry name" value="AAA_2"/>
    <property type="match status" value="1"/>
</dbReference>
<dbReference type="InterPro" id="IPR001270">
    <property type="entry name" value="ClpA/B"/>
</dbReference>
<dbReference type="AlphaFoldDB" id="A0A842CNY1"/>
<dbReference type="InterPro" id="IPR003593">
    <property type="entry name" value="AAA+_ATPase"/>
</dbReference>
<dbReference type="PRINTS" id="PR00300">
    <property type="entry name" value="CLPPROTEASEA"/>
</dbReference>
<accession>A0A842CNY1</accession>
<evidence type="ECO:0000256" key="5">
    <source>
        <dbReference type="ARBA" id="ARBA00022840"/>
    </source>
</evidence>
<dbReference type="EMBL" id="JAARWW010000003">
    <property type="protein sequence ID" value="MBC2003555.1"/>
    <property type="molecule type" value="Genomic_DNA"/>
</dbReference>
<dbReference type="GO" id="GO:0016887">
    <property type="term" value="F:ATP hydrolysis activity"/>
    <property type="evidence" value="ECO:0007669"/>
    <property type="project" value="InterPro"/>
</dbReference>
<evidence type="ECO:0000256" key="10">
    <source>
        <dbReference type="RuleBase" id="RU004432"/>
    </source>
</evidence>
<name>A0A842CNY1_9LIST</name>
<feature type="domain" description="Clp R" evidence="12">
    <location>
        <begin position="3"/>
        <end position="145"/>
    </location>
</feature>
<evidence type="ECO:0000256" key="8">
    <source>
        <dbReference type="ARBA" id="ARBA00026057"/>
    </source>
</evidence>
<keyword evidence="6 11" id="KW-0175">Coiled coil</keyword>